<dbReference type="InterPro" id="IPR003593">
    <property type="entry name" value="AAA+_ATPase"/>
</dbReference>
<comment type="similarity">
    <text evidence="1">Belongs to the ABC transporter superfamily. ABCD family. Peroxisomal fatty acyl CoA transporter (TC 3.A.1.203) subfamily.</text>
</comment>
<keyword evidence="2" id="KW-0813">Transport</keyword>
<dbReference type="PANTHER" id="PTHR11384">
    <property type="entry name" value="ATP-BINDING CASSETTE, SUB-FAMILY D MEMBER"/>
    <property type="match status" value="1"/>
</dbReference>
<dbReference type="OMA" id="MEIEHTE"/>
<name>A0A813HD32_POLGL</name>
<dbReference type="PANTHER" id="PTHR11384:SF59">
    <property type="entry name" value="LYSOSOMAL COBALAMIN TRANSPORTER ABCD4"/>
    <property type="match status" value="1"/>
</dbReference>
<dbReference type="InterPro" id="IPR050835">
    <property type="entry name" value="ABC_transporter_sub-D"/>
</dbReference>
<evidence type="ECO:0000256" key="1">
    <source>
        <dbReference type="ARBA" id="ARBA00008575"/>
    </source>
</evidence>
<dbReference type="Pfam" id="PF00005">
    <property type="entry name" value="ABC_tran"/>
    <property type="match status" value="2"/>
</dbReference>
<dbReference type="GO" id="GO:0140359">
    <property type="term" value="F:ABC-type transporter activity"/>
    <property type="evidence" value="ECO:0007669"/>
    <property type="project" value="InterPro"/>
</dbReference>
<dbReference type="GO" id="GO:0015910">
    <property type="term" value="P:long-chain fatty acid import into peroxisome"/>
    <property type="evidence" value="ECO:0007669"/>
    <property type="project" value="TreeGrafter"/>
</dbReference>
<evidence type="ECO:0000313" key="10">
    <source>
        <dbReference type="EMBL" id="CAE8635527.1"/>
    </source>
</evidence>
<dbReference type="SMART" id="SM00382">
    <property type="entry name" value="AAA"/>
    <property type="match status" value="2"/>
</dbReference>
<dbReference type="InterPro" id="IPR011527">
    <property type="entry name" value="ABC1_TM_dom"/>
</dbReference>
<dbReference type="InterPro" id="IPR003439">
    <property type="entry name" value="ABC_transporter-like_ATP-bd"/>
</dbReference>
<evidence type="ECO:0000256" key="3">
    <source>
        <dbReference type="ARBA" id="ARBA00022692"/>
    </source>
</evidence>
<keyword evidence="7" id="KW-0472">Membrane</keyword>
<protein>
    <recommendedName>
        <fullName evidence="9">ABC transporter domain-containing protein</fullName>
    </recommendedName>
</protein>
<keyword evidence="5" id="KW-0067">ATP-binding</keyword>
<keyword evidence="3" id="KW-0812">Transmembrane</keyword>
<gene>
    <name evidence="10" type="ORF">PGLA1383_LOCUS51122</name>
</gene>
<evidence type="ECO:0000256" key="2">
    <source>
        <dbReference type="ARBA" id="ARBA00022448"/>
    </source>
</evidence>
<dbReference type="Gene3D" id="3.40.50.300">
    <property type="entry name" value="P-loop containing nucleotide triphosphate hydrolases"/>
    <property type="match status" value="2"/>
</dbReference>
<organism evidence="10 11">
    <name type="scientific">Polarella glacialis</name>
    <name type="common">Dinoflagellate</name>
    <dbReference type="NCBI Taxonomy" id="89957"/>
    <lineage>
        <taxon>Eukaryota</taxon>
        <taxon>Sar</taxon>
        <taxon>Alveolata</taxon>
        <taxon>Dinophyceae</taxon>
        <taxon>Suessiales</taxon>
        <taxon>Suessiaceae</taxon>
        <taxon>Polarella</taxon>
    </lineage>
</organism>
<dbReference type="InterPro" id="IPR027417">
    <property type="entry name" value="P-loop_NTPase"/>
</dbReference>
<keyword evidence="6" id="KW-1133">Transmembrane helix</keyword>
<dbReference type="PROSITE" id="PS50893">
    <property type="entry name" value="ABC_TRANSPORTER_2"/>
    <property type="match status" value="2"/>
</dbReference>
<evidence type="ECO:0000259" key="9">
    <source>
        <dbReference type="PROSITE" id="PS50893"/>
    </source>
</evidence>
<dbReference type="InterPro" id="IPR017871">
    <property type="entry name" value="ABC_transporter-like_CS"/>
</dbReference>
<keyword evidence="11" id="KW-1185">Reference proteome</keyword>
<evidence type="ECO:0000256" key="5">
    <source>
        <dbReference type="ARBA" id="ARBA00022840"/>
    </source>
</evidence>
<dbReference type="SUPFAM" id="SSF52540">
    <property type="entry name" value="P-loop containing nucleoside triphosphate hydrolases"/>
    <property type="match status" value="2"/>
</dbReference>
<proteinExistence type="inferred from homology"/>
<dbReference type="PROSITE" id="PS00211">
    <property type="entry name" value="ABC_TRANSPORTER_1"/>
    <property type="match status" value="2"/>
</dbReference>
<evidence type="ECO:0000256" key="7">
    <source>
        <dbReference type="ARBA" id="ARBA00023136"/>
    </source>
</evidence>
<evidence type="ECO:0000256" key="8">
    <source>
        <dbReference type="SAM" id="MobiDB-lite"/>
    </source>
</evidence>
<evidence type="ECO:0000313" key="11">
    <source>
        <dbReference type="Proteomes" id="UP000654075"/>
    </source>
</evidence>
<comment type="caution">
    <text evidence="10">The sequence shown here is derived from an EMBL/GenBank/DDBJ whole genome shotgun (WGS) entry which is preliminary data.</text>
</comment>
<dbReference type="OrthoDB" id="422637at2759"/>
<sequence>MQAVSHSPNSTGSPATDSSRGSAGNQLATRLPDAISKLKIVGSQLKIVSLIKYTRDLFRAYADPSLFTLLRPKDFVFQLFAVVWPSRADPEGRREVLALLLLSLARAWLLDRSSTLWGALSRAVFRADRPAFLRLLSSGVAISLLGSLYNGSLKLAQERLQLAFRRKLTLRIHGLYFKDINYYHLPHHTIPGGKGKVLDPEERICREVHSIAGRLSGIVGMTSQALPTLVWFFFRIYRSAGLHYALLPMLYHFVAYEVTQRHFPKDIGLLYREHAAESSEYRKLCARVQRHGEAVAALGGADTERQLLEARFGRVLGVLRRAQWSQIKFDTIFKLAYTSGFRPIIYLFVYLSPWLAGGTAGAAAGSDVAVQMSNVRQVVHMLIEMLVAEGKLMTAHATCLHVQGISKRVTDLMSALGSLDSSQSLASQATFEESDRIAFKGVQVETPSKQLLVKDLSFELPKGTSMLLTGHNGSGKSSIFRCLGGLWAVPKGSIAKPGGGGTGLHGSVFYLPQKPYNVYGTLRDQLTYPRTPEDLQIDDGKMAELLRSVDLGHLLESTGPDEVMNWEETLSLGEQQRLAMARLFYHKPQYAVLDECTSAVDTRAETQLYQRCIAEGITYITISHRPALQAFHDAELHLLGDGKGSYRWSKIQQSSDMIQLRRASAPNCAAPGAGPVARGGTTGASELEQLSLAYSAAAQRRRRPIPQRSAWRRLLRLARLVAPGSAMPVSLLLVMIMARTGLREMHCRINGRMATLMIRGMPGRLALLALVLMGQDLVATALESGTDWLQKSVSLRWHDRLQSHVTQLWLSKQRFYTLAQLDGRIKDADQIISQEIADFAQLFSNIWGSLVKPSVDIAWFSFKLFKFLGPWGSWQLNTFSLAAGLLLRLAVPDHSALAKREKETESRYRFVQGRLREHAESIAFCGGGPLERRIADSCFEEVCAASLEQKTEEAKYKFLHSVLARDPEEHSRMLCTPLLFQAWLQLSFARARVGQASAGALAQGATYVDGLLENTITAFGQLAGVFEDVSKLAAAASRLSGLLEVLEELGGEDIQGQGSNSGSKDLSISFEGVDLVTPTGVCLAKEINFELPAGQSMMITGPNSSGKTSLFRVLAGMWPVWKGRVRCPPEVMLVPQRVYSVTGTLLDQVTYPRQLRPATPELQSQALSAMDKVGVAYLAEREGWETELKWEDVLSLGEQQRLGFARLFFHRPRIAILDECTSAVSVDVEEKMLAALHQEGMSCVTLSQRLALEQFHHFELQLGAPAPSGWSFRPLAATSALAG</sequence>
<evidence type="ECO:0000256" key="6">
    <source>
        <dbReference type="ARBA" id="ARBA00022989"/>
    </source>
</evidence>
<feature type="domain" description="ABC transporter" evidence="9">
    <location>
        <begin position="1068"/>
        <end position="1280"/>
    </location>
</feature>
<dbReference type="GO" id="GO:0016887">
    <property type="term" value="F:ATP hydrolysis activity"/>
    <property type="evidence" value="ECO:0007669"/>
    <property type="project" value="InterPro"/>
</dbReference>
<dbReference type="GO" id="GO:0005524">
    <property type="term" value="F:ATP binding"/>
    <property type="evidence" value="ECO:0007669"/>
    <property type="project" value="UniProtKB-KW"/>
</dbReference>
<dbReference type="EMBL" id="CAJNNV010031299">
    <property type="protein sequence ID" value="CAE8635527.1"/>
    <property type="molecule type" value="Genomic_DNA"/>
</dbReference>
<dbReference type="Proteomes" id="UP000654075">
    <property type="component" value="Unassembled WGS sequence"/>
</dbReference>
<dbReference type="GO" id="GO:0005778">
    <property type="term" value="C:peroxisomal membrane"/>
    <property type="evidence" value="ECO:0007669"/>
    <property type="project" value="TreeGrafter"/>
</dbReference>
<feature type="domain" description="ABC transporter" evidence="9">
    <location>
        <begin position="437"/>
        <end position="666"/>
    </location>
</feature>
<evidence type="ECO:0000256" key="4">
    <source>
        <dbReference type="ARBA" id="ARBA00022741"/>
    </source>
</evidence>
<dbReference type="GO" id="GO:0007031">
    <property type="term" value="P:peroxisome organization"/>
    <property type="evidence" value="ECO:0007669"/>
    <property type="project" value="TreeGrafter"/>
</dbReference>
<dbReference type="GO" id="GO:0006635">
    <property type="term" value="P:fatty acid beta-oxidation"/>
    <property type="evidence" value="ECO:0007669"/>
    <property type="project" value="TreeGrafter"/>
</dbReference>
<dbReference type="GO" id="GO:0005324">
    <property type="term" value="F:long-chain fatty acid transmembrane transporter activity"/>
    <property type="evidence" value="ECO:0007669"/>
    <property type="project" value="TreeGrafter"/>
</dbReference>
<reference evidence="10" key="1">
    <citation type="submission" date="2021-02" db="EMBL/GenBank/DDBJ databases">
        <authorList>
            <person name="Dougan E. K."/>
            <person name="Rhodes N."/>
            <person name="Thang M."/>
            <person name="Chan C."/>
        </authorList>
    </citation>
    <scope>NUCLEOTIDE SEQUENCE</scope>
</reference>
<dbReference type="CDD" id="cd03223">
    <property type="entry name" value="ABCD_peroxisomal_ALDP"/>
    <property type="match status" value="2"/>
</dbReference>
<feature type="region of interest" description="Disordered" evidence="8">
    <location>
        <begin position="1"/>
        <end position="25"/>
    </location>
</feature>
<dbReference type="GO" id="GO:0042760">
    <property type="term" value="P:very long-chain fatty acid catabolic process"/>
    <property type="evidence" value="ECO:0007669"/>
    <property type="project" value="TreeGrafter"/>
</dbReference>
<accession>A0A813HD32</accession>
<dbReference type="Pfam" id="PF06472">
    <property type="entry name" value="ABC_membrane_2"/>
    <property type="match status" value="2"/>
</dbReference>
<keyword evidence="4" id="KW-0547">Nucleotide-binding</keyword>